<dbReference type="RefSeq" id="WP_200259709.1">
    <property type="nucleotide sequence ID" value="NZ_NRSH01000099.1"/>
</dbReference>
<dbReference type="PANTHER" id="PTHR41709:SF2">
    <property type="entry name" value="CIRCADIAN CLOCK PROTEIN KAIB2"/>
    <property type="match status" value="1"/>
</dbReference>
<accession>A0ABS1E815</accession>
<dbReference type="InterPro" id="IPR039022">
    <property type="entry name" value="KaiB-like"/>
</dbReference>
<dbReference type="SMART" id="SM01248">
    <property type="entry name" value="KaiB"/>
    <property type="match status" value="1"/>
</dbReference>
<organism evidence="2 3">
    <name type="scientific">Halorhodospira neutriphila</name>
    <dbReference type="NCBI Taxonomy" id="168379"/>
    <lineage>
        <taxon>Bacteria</taxon>
        <taxon>Pseudomonadati</taxon>
        <taxon>Pseudomonadota</taxon>
        <taxon>Gammaproteobacteria</taxon>
        <taxon>Chromatiales</taxon>
        <taxon>Ectothiorhodospiraceae</taxon>
        <taxon>Halorhodospira</taxon>
    </lineage>
</organism>
<proteinExistence type="predicted"/>
<keyword evidence="3" id="KW-1185">Reference proteome</keyword>
<protein>
    <submittedName>
        <fullName evidence="2">Circadian clock protein KaiB</fullName>
    </submittedName>
</protein>
<gene>
    <name evidence="2" type="ORF">CKO13_08755</name>
</gene>
<dbReference type="CDD" id="cd02978">
    <property type="entry name" value="KaiB_like"/>
    <property type="match status" value="1"/>
</dbReference>
<dbReference type="SUPFAM" id="SSF52833">
    <property type="entry name" value="Thioredoxin-like"/>
    <property type="match status" value="1"/>
</dbReference>
<dbReference type="EMBL" id="NRSH01000099">
    <property type="protein sequence ID" value="MBK1727108.1"/>
    <property type="molecule type" value="Genomic_DNA"/>
</dbReference>
<dbReference type="PANTHER" id="PTHR41709">
    <property type="entry name" value="KAIB-LIKE PROTEIN 1"/>
    <property type="match status" value="1"/>
</dbReference>
<dbReference type="Proteomes" id="UP000738126">
    <property type="component" value="Unassembled WGS sequence"/>
</dbReference>
<reference evidence="2 3" key="1">
    <citation type="journal article" date="2020" name="Microorganisms">
        <title>Osmotic Adaptation and Compatible Solute Biosynthesis of Phototrophic Bacteria as Revealed from Genome Analyses.</title>
        <authorList>
            <person name="Imhoff J.F."/>
            <person name="Rahn T."/>
            <person name="Kunzel S."/>
            <person name="Keller A."/>
            <person name="Neulinger S.C."/>
        </authorList>
    </citation>
    <scope>NUCLEOTIDE SEQUENCE [LARGE SCALE GENOMIC DNA]</scope>
    <source>
        <strain evidence="2 3">DSM 15116</strain>
    </source>
</reference>
<evidence type="ECO:0000313" key="3">
    <source>
        <dbReference type="Proteomes" id="UP000738126"/>
    </source>
</evidence>
<comment type="caution">
    <text evidence="2">The sequence shown here is derived from an EMBL/GenBank/DDBJ whole genome shotgun (WGS) entry which is preliminary data.</text>
</comment>
<sequence>MSGLVLRLYIAGRTPAAERALRNLDHLVGELDGECRVAVTDILEQPDLAEQERILATPVLVKEAPAPVRRIVGDLSEREKVLASLGLEPQ</sequence>
<name>A0ABS1E815_9GAMM</name>
<dbReference type="InterPro" id="IPR011649">
    <property type="entry name" value="KaiB_domain"/>
</dbReference>
<dbReference type="Pfam" id="PF07689">
    <property type="entry name" value="KaiB"/>
    <property type="match status" value="1"/>
</dbReference>
<feature type="domain" description="KaiB" evidence="1">
    <location>
        <begin position="7"/>
        <end position="87"/>
    </location>
</feature>
<evidence type="ECO:0000313" key="2">
    <source>
        <dbReference type="EMBL" id="MBK1727108.1"/>
    </source>
</evidence>
<evidence type="ECO:0000259" key="1">
    <source>
        <dbReference type="SMART" id="SM01248"/>
    </source>
</evidence>
<dbReference type="Gene3D" id="3.40.30.10">
    <property type="entry name" value="Glutaredoxin"/>
    <property type="match status" value="1"/>
</dbReference>
<dbReference type="InterPro" id="IPR036249">
    <property type="entry name" value="Thioredoxin-like_sf"/>
</dbReference>